<proteinExistence type="predicted"/>
<keyword evidence="2" id="KW-1185">Reference proteome</keyword>
<dbReference type="PANTHER" id="PTHR33527:SF42">
    <property type="entry name" value="RRM DOMAIN-CONTAINING PROTEIN"/>
    <property type="match status" value="1"/>
</dbReference>
<reference evidence="1 2" key="1">
    <citation type="submission" date="2024-03" db="EMBL/GenBank/DDBJ databases">
        <authorList>
            <person name="Martinez-Hernandez J."/>
        </authorList>
    </citation>
    <scope>NUCLEOTIDE SEQUENCE [LARGE SCALE GENOMIC DNA]</scope>
</reference>
<name>A0AAV1XC27_LUPLU</name>
<organism evidence="1 2">
    <name type="scientific">Lupinus luteus</name>
    <name type="common">European yellow lupine</name>
    <dbReference type="NCBI Taxonomy" id="3873"/>
    <lineage>
        <taxon>Eukaryota</taxon>
        <taxon>Viridiplantae</taxon>
        <taxon>Streptophyta</taxon>
        <taxon>Embryophyta</taxon>
        <taxon>Tracheophyta</taxon>
        <taxon>Spermatophyta</taxon>
        <taxon>Magnoliopsida</taxon>
        <taxon>eudicotyledons</taxon>
        <taxon>Gunneridae</taxon>
        <taxon>Pentapetalae</taxon>
        <taxon>rosids</taxon>
        <taxon>fabids</taxon>
        <taxon>Fabales</taxon>
        <taxon>Fabaceae</taxon>
        <taxon>Papilionoideae</taxon>
        <taxon>50 kb inversion clade</taxon>
        <taxon>genistoids sensu lato</taxon>
        <taxon>core genistoids</taxon>
        <taxon>Genisteae</taxon>
        <taxon>Lupinus</taxon>
    </lineage>
</organism>
<dbReference type="Proteomes" id="UP001497480">
    <property type="component" value="Unassembled WGS sequence"/>
</dbReference>
<gene>
    <name evidence="1" type="ORF">LLUT_LOCUS20221</name>
</gene>
<accession>A0AAV1XC27</accession>
<sequence>MSPISVEELYIFHRIDREVFFRLVIRLARNPAESLLVIAFWLWLESTKYPKFMSKLVGLSDPLINAFASEAVTGLRYLEMENDEIQERDGGLSLTTILMQKEISLHFFRQKRFTIIVGIKYVLNNICARIFTDILQYLLGSANTSTSKFSYPSHCRPLVVPGFPHPLFGTFTIPPKNFEELDLLDPRIWVKMNPYDCVTDDDKTMFLTFSRGFPVTKDEVWHLFTRMYGDCIKFLSMGDGNIKDQVLFATMVLNNIEIVDQILKGKHVAKFRLNGKHIWARNLIAQEFIDARA</sequence>
<dbReference type="PANTHER" id="PTHR33527">
    <property type="entry name" value="OS07G0274300 PROTEIN"/>
    <property type="match status" value="1"/>
</dbReference>
<evidence type="ECO:0000313" key="2">
    <source>
        <dbReference type="Proteomes" id="UP001497480"/>
    </source>
</evidence>
<dbReference type="AlphaFoldDB" id="A0AAV1XC27"/>
<comment type="caution">
    <text evidence="1">The sequence shown here is derived from an EMBL/GenBank/DDBJ whole genome shotgun (WGS) entry which is preliminary data.</text>
</comment>
<dbReference type="EMBL" id="CAXHTB010000014">
    <property type="protein sequence ID" value="CAL0319161.1"/>
    <property type="molecule type" value="Genomic_DNA"/>
</dbReference>
<protein>
    <submittedName>
        <fullName evidence="1">Uncharacterized protein</fullName>
    </submittedName>
</protein>
<evidence type="ECO:0000313" key="1">
    <source>
        <dbReference type="EMBL" id="CAL0319161.1"/>
    </source>
</evidence>